<dbReference type="InterPro" id="IPR020806">
    <property type="entry name" value="PKS_PP-bd"/>
</dbReference>
<dbReference type="SMART" id="SM00823">
    <property type="entry name" value="PKS_PP"/>
    <property type="match status" value="1"/>
</dbReference>
<dbReference type="InterPro" id="IPR036736">
    <property type="entry name" value="ACP-like_sf"/>
</dbReference>
<dbReference type="AlphaFoldDB" id="A0AA45L7W9"/>
<dbReference type="PANTHER" id="PTHR45527">
    <property type="entry name" value="NONRIBOSOMAL PEPTIDE SYNTHETASE"/>
    <property type="match status" value="1"/>
</dbReference>
<dbReference type="Proteomes" id="UP000677152">
    <property type="component" value="Chromosome"/>
</dbReference>
<accession>A0AA45L7W9</accession>
<evidence type="ECO:0000313" key="5">
    <source>
        <dbReference type="Proteomes" id="UP000677152"/>
    </source>
</evidence>
<keyword evidence="1" id="KW-0596">Phosphopantetheine</keyword>
<proteinExistence type="predicted"/>
<organism evidence="4 5">
    <name type="scientific">Actinosynnema pretiosum subsp. pretiosum</name>
    <dbReference type="NCBI Taxonomy" id="103721"/>
    <lineage>
        <taxon>Bacteria</taxon>
        <taxon>Bacillati</taxon>
        <taxon>Actinomycetota</taxon>
        <taxon>Actinomycetes</taxon>
        <taxon>Pseudonocardiales</taxon>
        <taxon>Pseudonocardiaceae</taxon>
        <taxon>Actinosynnema</taxon>
    </lineage>
</organism>
<dbReference type="Gene3D" id="1.10.1200.10">
    <property type="entry name" value="ACP-like"/>
    <property type="match status" value="1"/>
</dbReference>
<dbReference type="GO" id="GO:0031177">
    <property type="term" value="F:phosphopantetheine binding"/>
    <property type="evidence" value="ECO:0007669"/>
    <property type="project" value="InterPro"/>
</dbReference>
<sequence>MTTAITTADLTDLATAAYRDALGEQSLDADSDFFESGGDSLSAFQITARLESALGVDVPVALVFAYPSPADLASVLEQELEVG</sequence>
<evidence type="ECO:0000256" key="1">
    <source>
        <dbReference type="ARBA" id="ARBA00022450"/>
    </source>
</evidence>
<feature type="domain" description="Carrier" evidence="3">
    <location>
        <begin position="5"/>
        <end position="80"/>
    </location>
</feature>
<keyword evidence="2" id="KW-0597">Phosphoprotein</keyword>
<dbReference type="PROSITE" id="PS50075">
    <property type="entry name" value="CARRIER"/>
    <property type="match status" value="1"/>
</dbReference>
<name>A0AA45L7W9_9PSEU</name>
<reference evidence="4" key="1">
    <citation type="submission" date="2021-04" db="EMBL/GenBank/DDBJ databases">
        <title>Genomic sequence of Actinosynnema pretiosum subsp. pretiosum ATCC 31280 (C-14919).</title>
        <authorList>
            <person name="Bai L."/>
            <person name="Wang X."/>
            <person name="Xiao Y."/>
        </authorList>
    </citation>
    <scope>NUCLEOTIDE SEQUENCE</scope>
    <source>
        <strain evidence="4">ATCC 31280</strain>
    </source>
</reference>
<evidence type="ECO:0000256" key="2">
    <source>
        <dbReference type="ARBA" id="ARBA00022553"/>
    </source>
</evidence>
<evidence type="ECO:0000259" key="3">
    <source>
        <dbReference type="PROSITE" id="PS50075"/>
    </source>
</evidence>
<dbReference type="GO" id="GO:0005737">
    <property type="term" value="C:cytoplasm"/>
    <property type="evidence" value="ECO:0007669"/>
    <property type="project" value="TreeGrafter"/>
</dbReference>
<gene>
    <name evidence="4" type="ORF">KCV87_02150</name>
</gene>
<evidence type="ECO:0000313" key="4">
    <source>
        <dbReference type="EMBL" id="QUF04957.1"/>
    </source>
</evidence>
<dbReference type="InterPro" id="IPR009081">
    <property type="entry name" value="PP-bd_ACP"/>
</dbReference>
<dbReference type="GO" id="GO:0043041">
    <property type="term" value="P:amino acid activation for nonribosomal peptide biosynthetic process"/>
    <property type="evidence" value="ECO:0007669"/>
    <property type="project" value="TreeGrafter"/>
</dbReference>
<dbReference type="PANTHER" id="PTHR45527:SF1">
    <property type="entry name" value="FATTY ACID SYNTHASE"/>
    <property type="match status" value="1"/>
</dbReference>
<dbReference type="SUPFAM" id="SSF47336">
    <property type="entry name" value="ACP-like"/>
    <property type="match status" value="1"/>
</dbReference>
<protein>
    <submittedName>
        <fullName evidence="4">Acyl carrier protein</fullName>
    </submittedName>
</protein>
<dbReference type="EMBL" id="CP073249">
    <property type="protein sequence ID" value="QUF04957.1"/>
    <property type="molecule type" value="Genomic_DNA"/>
</dbReference>
<dbReference type="GO" id="GO:0044550">
    <property type="term" value="P:secondary metabolite biosynthetic process"/>
    <property type="evidence" value="ECO:0007669"/>
    <property type="project" value="TreeGrafter"/>
</dbReference>
<dbReference type="Pfam" id="PF00550">
    <property type="entry name" value="PP-binding"/>
    <property type="match status" value="1"/>
</dbReference>